<dbReference type="SMART" id="SM01264">
    <property type="entry name" value="M16C_associated"/>
    <property type="match status" value="1"/>
</dbReference>
<evidence type="ECO:0000256" key="3">
    <source>
        <dbReference type="ARBA" id="ARBA00022723"/>
    </source>
</evidence>
<dbReference type="EnsemblBacteria" id="ABY34817">
    <property type="protein sequence ID" value="ABY34817"/>
    <property type="gene ID" value="Caur_1599"/>
</dbReference>
<evidence type="ECO:0000259" key="7">
    <source>
        <dbReference type="SMART" id="SM01264"/>
    </source>
</evidence>
<dbReference type="eggNOG" id="COG1026">
    <property type="taxonomic scope" value="Bacteria"/>
</dbReference>
<name>A9WBL0_CHLAA</name>
<feature type="domain" description="Peptidase M16C associated" evidence="7">
    <location>
        <begin position="456"/>
        <end position="705"/>
    </location>
</feature>
<dbReference type="InterPro" id="IPR007863">
    <property type="entry name" value="Peptidase_M16_C"/>
</dbReference>
<dbReference type="EMBL" id="CP000909">
    <property type="protein sequence ID" value="ABY34817.1"/>
    <property type="molecule type" value="Genomic_DNA"/>
</dbReference>
<evidence type="ECO:0000256" key="4">
    <source>
        <dbReference type="ARBA" id="ARBA00022801"/>
    </source>
</evidence>
<dbReference type="FunFam" id="3.30.830.10:FF:000009">
    <property type="entry name" value="Presequence protease, mitochondrial"/>
    <property type="match status" value="1"/>
</dbReference>
<dbReference type="InterPro" id="IPR011765">
    <property type="entry name" value="Pept_M16_N"/>
</dbReference>
<keyword evidence="6" id="KW-0482">Metalloprotease</keyword>
<dbReference type="MEROPS" id="M16.012"/>
<evidence type="ECO:0000313" key="8">
    <source>
        <dbReference type="EMBL" id="ABY34817.1"/>
    </source>
</evidence>
<dbReference type="HOGENOM" id="CLU_009165_1_0_0"/>
<keyword evidence="3" id="KW-0479">Metal-binding</keyword>
<dbReference type="STRING" id="324602.Caur_1599"/>
<dbReference type="FunFam" id="3.30.830.10:FF:000034">
    <property type="entry name" value="presequence protease 1, chloroplastic/mitochondrial"/>
    <property type="match status" value="1"/>
</dbReference>
<dbReference type="RefSeq" id="WP_012257471.1">
    <property type="nucleotide sequence ID" value="NC_010175.1"/>
</dbReference>
<comment type="cofactor">
    <cofactor evidence="1">
        <name>Zn(2+)</name>
        <dbReference type="ChEBI" id="CHEBI:29105"/>
    </cofactor>
</comment>
<protein>
    <submittedName>
        <fullName evidence="8">Peptidase M16C associated domain protein</fullName>
    </submittedName>
</protein>
<dbReference type="PANTHER" id="PTHR43016:SF13">
    <property type="entry name" value="PRESEQUENCE PROTEASE, MITOCHONDRIAL"/>
    <property type="match status" value="1"/>
</dbReference>
<evidence type="ECO:0000256" key="1">
    <source>
        <dbReference type="ARBA" id="ARBA00001947"/>
    </source>
</evidence>
<dbReference type="Pfam" id="PF05193">
    <property type="entry name" value="Peptidase_M16_C"/>
    <property type="match status" value="1"/>
</dbReference>
<dbReference type="Pfam" id="PF22516">
    <property type="entry name" value="PreP_C"/>
    <property type="match status" value="1"/>
</dbReference>
<evidence type="ECO:0000256" key="2">
    <source>
        <dbReference type="ARBA" id="ARBA00022670"/>
    </source>
</evidence>
<proteinExistence type="predicted"/>
<sequence>MSNEHGFELLRDEFIPELNTRARLYRHIKTGAELLSLENDDENKCFGITFRTPPRDSTGIAHILEHSVLCGSRKYPVKDPFFTLVKGSVHTFLNAITFPDKTAYPVASTNLKDFYNLVDVYLDAVFFPRITPEILKQEGWHFELPAPDAPISIKGVVYNEMKGAYSSPDGMLYRYSQQSLFPDTTYGYSSGGDPLVIPDLTYEAFKRFHETLYHPSNARIFFYGDDPPAERLRKLDEYLSQFEPITPPSQIEKQERFTAPRTFEYTFSAADNEQQKGMVMVNWLIDDNRDPTQLMARELLSYMLLGNAAAPLRKALIDSGLGEEVIGGYESDLLQHTFSVGMKGIDPANAEQVEALILRTLNELAEHGFDPETIAAAFNTFEFSLRENNTGSFPRGLVLMMRALSTWLYDDDPIAPLRFEAPLAAVRTAVANGERLFERLIRELLLDNPHRTRVTLRPDPEYAARLAAAEQARIEAFAATLDDEKRAALIAETQALAEWQQTPDPPEALATIPTLHLTDLDREVKRIPTDIDEMAGVPLLRHPLFTNGIVYLDLAFDLRALPPQLLSFVPLFARALTEMGTATSDFVRLLQRIGRETGGISAATMTATDIVTAAPVGRLVVRGKSTLAQTTELIKLLQEILLTVKLDNQERFRQIVLRARANKESSLVPAGNAYARQRLAARFSPAEWADEQMGGISAIFFLRELEQRIQQDWPGVLADLEMVRTSLINRRGLVVNLTLDADGQKTVLPLLHDLIASLPDQPYSPASWPTSRIDDGEGLIIPAQVNYVAKGVNLHAHGIRPSGAAMVVLRHLRIDYLLDRIRIQGGAYGASGSYDRSTGLFITTSYRDPNLLRTLDVYDEMATYLQTIALDSTTVERAIIGTIGDMDAYQLPDAKGYTALVRYLTSISDEYRQQIRDQVLATSPADFVAFAEAAAALRDHGQVAVLGPADSIEAANRERPGLLKPVKVL</sequence>
<dbReference type="PANTHER" id="PTHR43016">
    <property type="entry name" value="PRESEQUENCE PROTEASE"/>
    <property type="match status" value="1"/>
</dbReference>
<organism evidence="8 9">
    <name type="scientific">Chloroflexus aurantiacus (strain ATCC 29366 / DSM 635 / J-10-fl)</name>
    <dbReference type="NCBI Taxonomy" id="324602"/>
    <lineage>
        <taxon>Bacteria</taxon>
        <taxon>Bacillati</taxon>
        <taxon>Chloroflexota</taxon>
        <taxon>Chloroflexia</taxon>
        <taxon>Chloroflexales</taxon>
        <taxon>Chloroflexineae</taxon>
        <taxon>Chloroflexaceae</taxon>
        <taxon>Chloroflexus</taxon>
    </lineage>
</organism>
<dbReference type="Pfam" id="PF08367">
    <property type="entry name" value="M16C_assoc"/>
    <property type="match status" value="1"/>
</dbReference>
<keyword evidence="2" id="KW-0645">Protease</keyword>
<reference evidence="9" key="1">
    <citation type="journal article" date="2011" name="BMC Genomics">
        <title>Complete genome sequence of the filamentous anoxygenic phototrophic bacterium Chloroflexus aurantiacus.</title>
        <authorList>
            <person name="Tang K.H."/>
            <person name="Barry K."/>
            <person name="Chertkov O."/>
            <person name="Dalin E."/>
            <person name="Han C.S."/>
            <person name="Hauser L.J."/>
            <person name="Honchak B.M."/>
            <person name="Karbach L.E."/>
            <person name="Land M.L."/>
            <person name="Lapidus A."/>
            <person name="Larimer F.W."/>
            <person name="Mikhailova N."/>
            <person name="Pitluck S."/>
            <person name="Pierson B.K."/>
            <person name="Blankenship R.E."/>
        </authorList>
    </citation>
    <scope>NUCLEOTIDE SEQUENCE [LARGE SCALE GENOMIC DNA]</scope>
    <source>
        <strain evidence="9">ATCC 29366 / DSM 635 / J-10-fl</strain>
    </source>
</reference>
<dbReference type="KEGG" id="cau:Caur_1599"/>
<accession>A9WBL0</accession>
<dbReference type="AlphaFoldDB" id="A9WBL0"/>
<evidence type="ECO:0000313" key="9">
    <source>
        <dbReference type="Proteomes" id="UP000002008"/>
    </source>
</evidence>
<dbReference type="Proteomes" id="UP000002008">
    <property type="component" value="Chromosome"/>
</dbReference>
<dbReference type="SUPFAM" id="SSF63411">
    <property type="entry name" value="LuxS/MPP-like metallohydrolase"/>
    <property type="match status" value="4"/>
</dbReference>
<dbReference type="Gene3D" id="3.30.830.10">
    <property type="entry name" value="Metalloenzyme, LuxS/M16 peptidase-like"/>
    <property type="match status" value="4"/>
</dbReference>
<dbReference type="InterPro" id="IPR055130">
    <property type="entry name" value="PreP_C"/>
</dbReference>
<dbReference type="InterPro" id="IPR013578">
    <property type="entry name" value="Peptidase_M16C_assoc"/>
</dbReference>
<dbReference type="GO" id="GO:0004222">
    <property type="term" value="F:metalloendopeptidase activity"/>
    <property type="evidence" value="ECO:0000318"/>
    <property type="project" value="GO_Central"/>
</dbReference>
<dbReference type="GO" id="GO:0046872">
    <property type="term" value="F:metal ion binding"/>
    <property type="evidence" value="ECO:0007669"/>
    <property type="project" value="UniProtKB-KW"/>
</dbReference>
<evidence type="ECO:0000256" key="5">
    <source>
        <dbReference type="ARBA" id="ARBA00022833"/>
    </source>
</evidence>
<dbReference type="GO" id="GO:0016485">
    <property type="term" value="P:protein processing"/>
    <property type="evidence" value="ECO:0000318"/>
    <property type="project" value="GO_Central"/>
</dbReference>
<keyword evidence="4" id="KW-0378">Hydrolase</keyword>
<dbReference type="InParanoid" id="A9WBL0"/>
<keyword evidence="9" id="KW-1185">Reference proteome</keyword>
<evidence type="ECO:0000256" key="6">
    <source>
        <dbReference type="ARBA" id="ARBA00023049"/>
    </source>
</evidence>
<gene>
    <name evidence="8" type="ordered locus">Caur_1599</name>
</gene>
<dbReference type="PATRIC" id="fig|324602.8.peg.1833"/>
<keyword evidence="5" id="KW-0862">Zinc</keyword>
<dbReference type="Pfam" id="PF00675">
    <property type="entry name" value="Peptidase_M16"/>
    <property type="match status" value="1"/>
</dbReference>
<dbReference type="InterPro" id="IPR011249">
    <property type="entry name" value="Metalloenz_LuxS/M16"/>
</dbReference>